<accession>A0ABR1AU34</accession>
<dbReference type="PANTHER" id="PTHR16441:SF0">
    <property type="entry name" value="COILED-COIL DOMAIN-CONTAINING PROTEIN 93"/>
    <property type="match status" value="1"/>
</dbReference>
<proteinExistence type="inferred from homology"/>
<reference evidence="7 8" key="1">
    <citation type="submission" date="2023-09" db="EMBL/GenBank/DDBJ databases">
        <title>Genomes of two closely related lineages of the louse Polyplax serrata with different host specificities.</title>
        <authorList>
            <person name="Martinu J."/>
            <person name="Tarabai H."/>
            <person name="Stefka J."/>
            <person name="Hypsa V."/>
        </authorList>
    </citation>
    <scope>NUCLEOTIDE SEQUENCE [LARGE SCALE GENOMIC DNA]</scope>
    <source>
        <strain evidence="7">98ZLc_SE</strain>
    </source>
</reference>
<keyword evidence="8" id="KW-1185">Reference proteome</keyword>
<feature type="domain" description="CCDC93 coiled-coil" evidence="5">
    <location>
        <begin position="168"/>
        <end position="539"/>
    </location>
</feature>
<dbReference type="Pfam" id="PF21673">
    <property type="entry name" value="CCDC93_N"/>
    <property type="match status" value="1"/>
</dbReference>
<feature type="coiled-coil region" evidence="4">
    <location>
        <begin position="265"/>
        <end position="292"/>
    </location>
</feature>
<sequence>MNVKEPSSMDEYEIREDEEQAIKFNEIIDLLVAAGYFRARIKGLSAFDKVVGGMIWSMDSCNIDVNVDLLFQENSTIGQKIALTEKIVTVLPKMECPFRIEPHQIQGLDFVHIYPLIQWLVKRSVKVREERKDFIRNHAILQFEKEYTINKTDYSNICSNIQRIQDCYRRKRLFKRKDSFPNTEELQVESTLLEYGLPYSPVGDNVQAQDSAFSKTQEIVDALPLKMMGTIVNSQVQKIAQVSEQFAKLKGDIEDSGSSLIKKQKDMMIEKKNLLLEEKIQLEKEIECNTQKSVRIQQDLKNFGEAEKGRDETHIRVYEKLESLILMEDSLKKQEQTFKDHCRKELERLQNVVKEACSRNQSEENNLAEKKCEEERERFQALRLQIAKKNRSISFLQRQLDEVPGRGELAQYQRRFLELYNEVAQKHEETKQFYTMYNTLDDTKLYLSKELSLLNSVLENYSGAMSNSIDKEDFMRQFDSIVTAIKQNKQKVEKRRGEERNRRDKLSKQLLDLVEQQRNYVNIVKQFRIECKKNEELLARFRK</sequence>
<comment type="similarity">
    <text evidence="1">Belongs to the CCDC93 family.</text>
</comment>
<dbReference type="InterPro" id="IPR048747">
    <property type="entry name" value="CCDC93_N"/>
</dbReference>
<evidence type="ECO:0000313" key="8">
    <source>
        <dbReference type="Proteomes" id="UP001359485"/>
    </source>
</evidence>
<dbReference type="PANTHER" id="PTHR16441">
    <property type="entry name" value="FIDIPIDINE"/>
    <property type="match status" value="1"/>
</dbReference>
<dbReference type="Pfam" id="PF09762">
    <property type="entry name" value="CCDC93_CC"/>
    <property type="match status" value="1"/>
</dbReference>
<dbReference type="InterPro" id="IPR019159">
    <property type="entry name" value="CCDC93_CC"/>
</dbReference>
<evidence type="ECO:0000259" key="6">
    <source>
        <dbReference type="Pfam" id="PF21673"/>
    </source>
</evidence>
<dbReference type="Proteomes" id="UP001359485">
    <property type="component" value="Unassembled WGS sequence"/>
</dbReference>
<evidence type="ECO:0000256" key="2">
    <source>
        <dbReference type="ARBA" id="ARBA00016765"/>
    </source>
</evidence>
<feature type="domain" description="CCDC93 N-terminal" evidence="6">
    <location>
        <begin position="19"/>
        <end position="123"/>
    </location>
</feature>
<evidence type="ECO:0000256" key="3">
    <source>
        <dbReference type="ARBA" id="ARBA00023054"/>
    </source>
</evidence>
<dbReference type="InterPro" id="IPR039116">
    <property type="entry name" value="CCDC93"/>
</dbReference>
<name>A0ABR1AU34_POLSC</name>
<keyword evidence="3 4" id="KW-0175">Coiled coil</keyword>
<dbReference type="EMBL" id="JAWJWF010000045">
    <property type="protein sequence ID" value="KAK6626852.1"/>
    <property type="molecule type" value="Genomic_DNA"/>
</dbReference>
<evidence type="ECO:0000313" key="7">
    <source>
        <dbReference type="EMBL" id="KAK6626852.1"/>
    </source>
</evidence>
<gene>
    <name evidence="7" type="ORF">RUM44_009329</name>
</gene>
<evidence type="ECO:0000256" key="1">
    <source>
        <dbReference type="ARBA" id="ARBA00007219"/>
    </source>
</evidence>
<protein>
    <recommendedName>
        <fullName evidence="2">Coiled-coil domain-containing protein 93</fullName>
    </recommendedName>
</protein>
<comment type="caution">
    <text evidence="7">The sequence shown here is derived from an EMBL/GenBank/DDBJ whole genome shotgun (WGS) entry which is preliminary data.</text>
</comment>
<organism evidence="7 8">
    <name type="scientific">Polyplax serrata</name>
    <name type="common">Common mouse louse</name>
    <dbReference type="NCBI Taxonomy" id="468196"/>
    <lineage>
        <taxon>Eukaryota</taxon>
        <taxon>Metazoa</taxon>
        <taxon>Ecdysozoa</taxon>
        <taxon>Arthropoda</taxon>
        <taxon>Hexapoda</taxon>
        <taxon>Insecta</taxon>
        <taxon>Pterygota</taxon>
        <taxon>Neoptera</taxon>
        <taxon>Paraneoptera</taxon>
        <taxon>Psocodea</taxon>
        <taxon>Troctomorpha</taxon>
        <taxon>Phthiraptera</taxon>
        <taxon>Anoplura</taxon>
        <taxon>Polyplacidae</taxon>
        <taxon>Polyplax</taxon>
    </lineage>
</organism>
<feature type="coiled-coil region" evidence="4">
    <location>
        <begin position="339"/>
        <end position="429"/>
    </location>
</feature>
<evidence type="ECO:0000256" key="4">
    <source>
        <dbReference type="SAM" id="Coils"/>
    </source>
</evidence>
<evidence type="ECO:0000259" key="5">
    <source>
        <dbReference type="Pfam" id="PF09762"/>
    </source>
</evidence>